<dbReference type="RefSeq" id="WP_079900323.1">
    <property type="nucleotide sequence ID" value="NZ_MZCU01000001.1"/>
</dbReference>
<dbReference type="EMBL" id="AAKTLN010000010">
    <property type="protein sequence ID" value="ECV5350307.1"/>
    <property type="molecule type" value="Genomic_DNA"/>
</dbReference>
<keyword evidence="1 3" id="KW-0732">Signal</keyword>
<comment type="similarity">
    <text evidence="2">Belongs to the fimbrial K88 protein family.</text>
</comment>
<dbReference type="Pfam" id="PF02432">
    <property type="entry name" value="Fimbrial_K88"/>
    <property type="match status" value="1"/>
</dbReference>
<protein>
    <submittedName>
        <fullName evidence="4">Fimbrial protein</fullName>
    </submittedName>
</protein>
<accession>A0A610C4P5</accession>
<evidence type="ECO:0000313" key="4">
    <source>
        <dbReference type="EMBL" id="EBS3533699.1"/>
    </source>
</evidence>
<dbReference type="EMBL" id="AAGVFN010000005">
    <property type="protein sequence ID" value="EBS3533699.1"/>
    <property type="molecule type" value="Genomic_DNA"/>
</dbReference>
<evidence type="ECO:0000256" key="1">
    <source>
        <dbReference type="ARBA" id="ARBA00022729"/>
    </source>
</evidence>
<evidence type="ECO:0000313" key="5">
    <source>
        <dbReference type="EMBL" id="ECV5350307.1"/>
    </source>
</evidence>
<sequence>MKKTLIALAVAASAVASGSAMAAWTPDFEGNGEVNLGGTLTPEAKGGVWEAQVGLGNQGLNGSIDKGSNSASINVSESIPVIGIRTKSNTAFVGQIKGMAPEIDYKGAVALDTFEQSQTTLTLDVKNAAGEKIGTMTAPFYGVGVISWKGTDGVGHATNAYSNGVSKFFFGGLPNNEAKVSPQSADLAKGLISDIADKFDAQGAVISGVDWVTGADVNTTYSGYYAGGIMKNSAIKIQLEQPAQSGAIEWKASLPITVSYK</sequence>
<evidence type="ECO:0000256" key="2">
    <source>
        <dbReference type="ARBA" id="ARBA00049989"/>
    </source>
</evidence>
<proteinExistence type="inferred from homology"/>
<dbReference type="GO" id="GO:0009289">
    <property type="term" value="C:pilus"/>
    <property type="evidence" value="ECO:0007669"/>
    <property type="project" value="InterPro"/>
</dbReference>
<dbReference type="Proteomes" id="UP000839888">
    <property type="component" value="Unassembled WGS sequence"/>
</dbReference>
<accession>A0A5U9PHJ4</accession>
<dbReference type="InterPro" id="IPR003467">
    <property type="entry name" value="Fimbrial_K88_FaeH"/>
</dbReference>
<comment type="caution">
    <text evidence="4">The sequence shown here is derived from an EMBL/GenBank/DDBJ whole genome shotgun (WGS) entry which is preliminary data.</text>
</comment>
<evidence type="ECO:0000256" key="3">
    <source>
        <dbReference type="SAM" id="SignalP"/>
    </source>
</evidence>
<reference evidence="4" key="1">
    <citation type="submission" date="2018-07" db="EMBL/GenBank/DDBJ databases">
        <authorList>
            <person name="Ashton P.M."/>
            <person name="Dallman T."/>
            <person name="Nair S."/>
            <person name="De Pinna E."/>
            <person name="Peters T."/>
            <person name="Grant K."/>
        </authorList>
    </citation>
    <scope>NUCLEOTIDE SEQUENCE</scope>
    <source>
        <strain evidence="4">506078</strain>
        <strain evidence="5">800692</strain>
    </source>
</reference>
<feature type="chain" id="PRO_5036152510" evidence="3">
    <location>
        <begin position="23"/>
        <end position="261"/>
    </location>
</feature>
<dbReference type="GO" id="GO:0007155">
    <property type="term" value="P:cell adhesion"/>
    <property type="evidence" value="ECO:0007669"/>
    <property type="project" value="InterPro"/>
</dbReference>
<organism evidence="4">
    <name type="scientific">Salmonella enterica subsp. enterica serovar Telelkebir</name>
    <dbReference type="NCBI Taxonomy" id="1967657"/>
    <lineage>
        <taxon>Bacteria</taxon>
        <taxon>Pseudomonadati</taxon>
        <taxon>Pseudomonadota</taxon>
        <taxon>Gammaproteobacteria</taxon>
        <taxon>Enterobacterales</taxon>
        <taxon>Enterobacteriaceae</taxon>
        <taxon>Salmonella</taxon>
    </lineage>
</organism>
<name>A0A5U9PHJ4_SALET</name>
<feature type="signal peptide" evidence="3">
    <location>
        <begin position="1"/>
        <end position="22"/>
    </location>
</feature>
<gene>
    <name evidence="4" type="ORF">DS442_04975</name>
    <name evidence="5" type="ORF">F2J48_11980</name>
</gene>
<dbReference type="AlphaFoldDB" id="A0A5U9PHJ4"/>